<proteinExistence type="predicted"/>
<evidence type="ECO:0000313" key="3">
    <source>
        <dbReference type="Proteomes" id="UP001054889"/>
    </source>
</evidence>
<organism evidence="2 3">
    <name type="scientific">Eleusine coracana subsp. coracana</name>
    <dbReference type="NCBI Taxonomy" id="191504"/>
    <lineage>
        <taxon>Eukaryota</taxon>
        <taxon>Viridiplantae</taxon>
        <taxon>Streptophyta</taxon>
        <taxon>Embryophyta</taxon>
        <taxon>Tracheophyta</taxon>
        <taxon>Spermatophyta</taxon>
        <taxon>Magnoliopsida</taxon>
        <taxon>Liliopsida</taxon>
        <taxon>Poales</taxon>
        <taxon>Poaceae</taxon>
        <taxon>PACMAD clade</taxon>
        <taxon>Chloridoideae</taxon>
        <taxon>Cynodonteae</taxon>
        <taxon>Eleusininae</taxon>
        <taxon>Eleusine</taxon>
    </lineage>
</organism>
<evidence type="ECO:0000313" key="2">
    <source>
        <dbReference type="EMBL" id="GJN33775.1"/>
    </source>
</evidence>
<feature type="domain" description="DUF6598" evidence="1">
    <location>
        <begin position="86"/>
        <end position="270"/>
    </location>
</feature>
<comment type="caution">
    <text evidence="2">The sequence shown here is derived from an EMBL/GenBank/DDBJ whole genome shotgun (WGS) entry which is preliminary data.</text>
</comment>
<dbReference type="Pfam" id="PF20241">
    <property type="entry name" value="DUF6598"/>
    <property type="match status" value="1"/>
</dbReference>
<protein>
    <recommendedName>
        <fullName evidence="1">DUF6598 domain-containing protein</fullName>
    </recommendedName>
</protein>
<name>A0AAV5FH62_ELECO</name>
<dbReference type="AlphaFoldDB" id="A0AAV5FH62"/>
<reference evidence="2" key="1">
    <citation type="journal article" date="2018" name="DNA Res.">
        <title>Multiple hybrid de novo genome assembly of finger millet, an orphan allotetraploid crop.</title>
        <authorList>
            <person name="Hatakeyama M."/>
            <person name="Aluri S."/>
            <person name="Balachadran M.T."/>
            <person name="Sivarajan S.R."/>
            <person name="Patrignani A."/>
            <person name="Gruter S."/>
            <person name="Poveda L."/>
            <person name="Shimizu-Inatsugi R."/>
            <person name="Baeten J."/>
            <person name="Francoijs K.J."/>
            <person name="Nataraja K.N."/>
            <person name="Reddy Y.A.N."/>
            <person name="Phadnis S."/>
            <person name="Ravikumar R.L."/>
            <person name="Schlapbach R."/>
            <person name="Sreeman S.M."/>
            <person name="Shimizu K.K."/>
        </authorList>
    </citation>
    <scope>NUCLEOTIDE SEQUENCE</scope>
</reference>
<dbReference type="Proteomes" id="UP001054889">
    <property type="component" value="Unassembled WGS sequence"/>
</dbReference>
<dbReference type="EMBL" id="BQKI01000085">
    <property type="protein sequence ID" value="GJN33775.1"/>
    <property type="molecule type" value="Genomic_DNA"/>
</dbReference>
<sequence>MARTHGKALAAWEEELAEAKDNPPTDRHALQAAEFRGSWESLWSDDFGKFEDTTKIPSMRFTDNPAPLFTARVCHTVQIFSVRVAGDPNLKLTGPTRAVAMVCPVTFEVELAVKGASESEDKNLSYLAVELIRPTWGDSSLLIRDYTSKLSTLELTLGHIFYSVEATISVQVIGGSWHGYRCQFSACTESLNQEVLLLDSGDEEMPVTGDGRIELSRKVASVEHKGKLKVFVKAWHGDYLLLQDKVFIAKEAGRSHRKLDVGFCKFKITVAWSLVTVDYNPKKSLL</sequence>
<keyword evidence="3" id="KW-1185">Reference proteome</keyword>
<reference evidence="2" key="2">
    <citation type="submission" date="2021-12" db="EMBL/GenBank/DDBJ databases">
        <title>Resequencing data analysis of finger millet.</title>
        <authorList>
            <person name="Hatakeyama M."/>
            <person name="Aluri S."/>
            <person name="Balachadran M.T."/>
            <person name="Sivarajan S.R."/>
            <person name="Poveda L."/>
            <person name="Shimizu-Inatsugi R."/>
            <person name="Schlapbach R."/>
            <person name="Sreeman S.M."/>
            <person name="Shimizu K.K."/>
        </authorList>
    </citation>
    <scope>NUCLEOTIDE SEQUENCE</scope>
</reference>
<dbReference type="InterPro" id="IPR046533">
    <property type="entry name" value="DUF6598"/>
</dbReference>
<accession>A0AAV5FH62</accession>
<dbReference type="PANTHER" id="PTHR33065:SF88">
    <property type="entry name" value="OS11G0104220 PROTEIN"/>
    <property type="match status" value="1"/>
</dbReference>
<dbReference type="PANTHER" id="PTHR33065">
    <property type="entry name" value="OS07G0486400 PROTEIN"/>
    <property type="match status" value="1"/>
</dbReference>
<gene>
    <name evidence="2" type="primary">gb22398</name>
    <name evidence="2" type="ORF">PR202_gb22398</name>
</gene>
<evidence type="ECO:0000259" key="1">
    <source>
        <dbReference type="Pfam" id="PF20241"/>
    </source>
</evidence>